<dbReference type="PANTHER" id="PTHR15108">
    <property type="entry name" value="N-ACYLGLUCOSAMINE-2-EPIMERASE"/>
    <property type="match status" value="1"/>
</dbReference>
<protein>
    <submittedName>
        <fullName evidence="4">Mannose/cellobiose epimerase-like protein (N-acyl-D-glucosamine 2-epimerase family)</fullName>
    </submittedName>
</protein>
<dbReference type="Gene3D" id="1.50.10.10">
    <property type="match status" value="1"/>
</dbReference>
<proteinExistence type="inferred from homology"/>
<feature type="compositionally biased region" description="Gly residues" evidence="3">
    <location>
        <begin position="10"/>
        <end position="19"/>
    </location>
</feature>
<sequence length="434" mass="47117">MPPRRRPRGGQPGRGGVRTGGDPLTEPGSAAYLAEQRRELLRFAAAARTEAGFGWLDDTGRLAPGRPTELWITCRMTHVFSLGLLAGERPAPGGPDAGELRALAEHGVRALLDGPLADETYGGWRATVPGDDDKLGYGHAFVVLAGSSASVARLDGGEELLAAAIATVEKRFWVEDDGMVVDRWDRVWSDLDPYRGVNANMHAVEAFLAAGDVTGDATWHERAGRISARVVDWARGNGWRVPEHFDERWRPRLEHNRDRPADPFQPYGATVGHGLEWARLLVAVDRTLGAAAPGGLVDAAVALADRAAEDGWAADGQPGFVYTTDWEGRPVVRSRMHWVAAEAVATAEVLHRATGDGRWSRAAAEWWRWIDEHLVDRENGSWRHELDERNRPVAEVWPGKPDVYHAYQAALLPALPVVPSFASALAAAGGVPGV</sequence>
<dbReference type="GO" id="GO:0016853">
    <property type="term" value="F:isomerase activity"/>
    <property type="evidence" value="ECO:0007669"/>
    <property type="project" value="UniProtKB-KW"/>
</dbReference>
<feature type="region of interest" description="Disordered" evidence="3">
    <location>
        <begin position="1"/>
        <end position="28"/>
    </location>
</feature>
<comment type="caution">
    <text evidence="4">The sequence shown here is derived from an EMBL/GenBank/DDBJ whole genome shotgun (WGS) entry which is preliminary data.</text>
</comment>
<dbReference type="InterPro" id="IPR008928">
    <property type="entry name" value="6-hairpin_glycosidase_sf"/>
</dbReference>
<dbReference type="RefSeq" id="WP_246303545.1">
    <property type="nucleotide sequence ID" value="NZ_JACCFP010000001.1"/>
</dbReference>
<dbReference type="Proteomes" id="UP000530424">
    <property type="component" value="Unassembled WGS sequence"/>
</dbReference>
<organism evidence="4 5">
    <name type="scientific">Nocardioides thalensis</name>
    <dbReference type="NCBI Taxonomy" id="1914755"/>
    <lineage>
        <taxon>Bacteria</taxon>
        <taxon>Bacillati</taxon>
        <taxon>Actinomycetota</taxon>
        <taxon>Actinomycetes</taxon>
        <taxon>Propionibacteriales</taxon>
        <taxon>Nocardioidaceae</taxon>
        <taxon>Nocardioides</taxon>
    </lineage>
</organism>
<reference evidence="4 5" key="1">
    <citation type="submission" date="2020-07" db="EMBL/GenBank/DDBJ databases">
        <title>Sequencing the genomes of 1000 actinobacteria strains.</title>
        <authorList>
            <person name="Klenk H.-P."/>
        </authorList>
    </citation>
    <scope>NUCLEOTIDE SEQUENCE [LARGE SCALE GENOMIC DNA]</scope>
    <source>
        <strain evidence="4 5">DSM 103833</strain>
    </source>
</reference>
<evidence type="ECO:0000313" key="4">
    <source>
        <dbReference type="EMBL" id="NYJ03005.1"/>
    </source>
</evidence>
<dbReference type="InterPro" id="IPR010819">
    <property type="entry name" value="AGE/CE"/>
</dbReference>
<keyword evidence="5" id="KW-1185">Reference proteome</keyword>
<keyword evidence="2" id="KW-0413">Isomerase</keyword>
<evidence type="ECO:0000256" key="1">
    <source>
        <dbReference type="ARBA" id="ARBA00008558"/>
    </source>
</evidence>
<dbReference type="AlphaFoldDB" id="A0A853C5E3"/>
<evidence type="ECO:0000256" key="2">
    <source>
        <dbReference type="ARBA" id="ARBA00023235"/>
    </source>
</evidence>
<dbReference type="GO" id="GO:0005975">
    <property type="term" value="P:carbohydrate metabolic process"/>
    <property type="evidence" value="ECO:0007669"/>
    <property type="project" value="InterPro"/>
</dbReference>
<dbReference type="InterPro" id="IPR012341">
    <property type="entry name" value="6hp_glycosidase-like_sf"/>
</dbReference>
<gene>
    <name evidence="4" type="ORF">HNR19_003703</name>
</gene>
<evidence type="ECO:0000256" key="3">
    <source>
        <dbReference type="SAM" id="MobiDB-lite"/>
    </source>
</evidence>
<dbReference type="Pfam" id="PF07221">
    <property type="entry name" value="GlcNAc_2-epim"/>
    <property type="match status" value="1"/>
</dbReference>
<comment type="similarity">
    <text evidence="1">Belongs to the N-acylglucosamine 2-epimerase family.</text>
</comment>
<dbReference type="EMBL" id="JACCFP010000001">
    <property type="protein sequence ID" value="NYJ03005.1"/>
    <property type="molecule type" value="Genomic_DNA"/>
</dbReference>
<evidence type="ECO:0000313" key="5">
    <source>
        <dbReference type="Proteomes" id="UP000530424"/>
    </source>
</evidence>
<accession>A0A853C5E3</accession>
<name>A0A853C5E3_9ACTN</name>
<dbReference type="SUPFAM" id="SSF48208">
    <property type="entry name" value="Six-hairpin glycosidases"/>
    <property type="match status" value="1"/>
</dbReference>